<dbReference type="Gene3D" id="3.30.160.60">
    <property type="entry name" value="Classic Zinc Finger"/>
    <property type="match status" value="3"/>
</dbReference>
<feature type="domain" description="C2H2-type" evidence="9">
    <location>
        <begin position="42"/>
        <end position="70"/>
    </location>
</feature>
<dbReference type="PROSITE" id="PS00028">
    <property type="entry name" value="ZINC_FINGER_C2H2_1"/>
    <property type="match status" value="5"/>
</dbReference>
<proteinExistence type="predicted"/>
<keyword evidence="8" id="KW-0863">Zinc-finger</keyword>
<dbReference type="Proteomes" id="UP001642540">
    <property type="component" value="Unassembled WGS sequence"/>
</dbReference>
<dbReference type="PANTHER" id="PTHR24399">
    <property type="entry name" value="ZINC FINGER AND BTB DOMAIN-CONTAINING"/>
    <property type="match status" value="1"/>
</dbReference>
<name>A0ABP1S275_9HEXA</name>
<gene>
    <name evidence="10" type="ORF">ODALV1_LOCUS28757</name>
</gene>
<evidence type="ECO:0000256" key="2">
    <source>
        <dbReference type="ARBA" id="ARBA00022723"/>
    </source>
</evidence>
<evidence type="ECO:0000313" key="11">
    <source>
        <dbReference type="Proteomes" id="UP001642540"/>
    </source>
</evidence>
<organism evidence="10 11">
    <name type="scientific">Orchesella dallaii</name>
    <dbReference type="NCBI Taxonomy" id="48710"/>
    <lineage>
        <taxon>Eukaryota</taxon>
        <taxon>Metazoa</taxon>
        <taxon>Ecdysozoa</taxon>
        <taxon>Arthropoda</taxon>
        <taxon>Hexapoda</taxon>
        <taxon>Collembola</taxon>
        <taxon>Entomobryomorpha</taxon>
        <taxon>Entomobryoidea</taxon>
        <taxon>Orchesellidae</taxon>
        <taxon>Orchesellinae</taxon>
        <taxon>Orchesella</taxon>
    </lineage>
</organism>
<evidence type="ECO:0000256" key="1">
    <source>
        <dbReference type="ARBA" id="ARBA00004123"/>
    </source>
</evidence>
<dbReference type="InterPro" id="IPR036236">
    <property type="entry name" value="Znf_C2H2_sf"/>
</dbReference>
<keyword evidence="6" id="KW-0804">Transcription</keyword>
<keyword evidence="3" id="KW-0677">Repeat</keyword>
<dbReference type="PROSITE" id="PS50157">
    <property type="entry name" value="ZINC_FINGER_C2H2_2"/>
    <property type="match status" value="5"/>
</dbReference>
<evidence type="ECO:0000259" key="9">
    <source>
        <dbReference type="PROSITE" id="PS50157"/>
    </source>
</evidence>
<keyword evidence="5" id="KW-0805">Transcription regulation</keyword>
<reference evidence="10 11" key="1">
    <citation type="submission" date="2024-08" db="EMBL/GenBank/DDBJ databases">
        <authorList>
            <person name="Cucini C."/>
            <person name="Frati F."/>
        </authorList>
    </citation>
    <scope>NUCLEOTIDE SEQUENCE [LARGE SCALE GENOMIC DNA]</scope>
</reference>
<dbReference type="SMART" id="SM00355">
    <property type="entry name" value="ZnF_C2H2"/>
    <property type="match status" value="5"/>
</dbReference>
<dbReference type="SUPFAM" id="SSF57667">
    <property type="entry name" value="beta-beta-alpha zinc fingers"/>
    <property type="match status" value="3"/>
</dbReference>
<keyword evidence="11" id="KW-1185">Reference proteome</keyword>
<keyword evidence="7" id="KW-0539">Nucleus</keyword>
<evidence type="ECO:0000256" key="5">
    <source>
        <dbReference type="ARBA" id="ARBA00023015"/>
    </source>
</evidence>
<evidence type="ECO:0000256" key="4">
    <source>
        <dbReference type="ARBA" id="ARBA00022833"/>
    </source>
</evidence>
<dbReference type="Pfam" id="PF00096">
    <property type="entry name" value="zf-C2H2"/>
    <property type="match status" value="2"/>
</dbReference>
<feature type="domain" description="C2H2-type" evidence="9">
    <location>
        <begin position="13"/>
        <end position="41"/>
    </location>
</feature>
<evidence type="ECO:0000256" key="8">
    <source>
        <dbReference type="PROSITE-ProRule" id="PRU00042"/>
    </source>
</evidence>
<dbReference type="PANTHER" id="PTHR24399:SF23">
    <property type="entry name" value="C2H2-TYPE DOMAIN-CONTAINING PROTEIN"/>
    <property type="match status" value="1"/>
</dbReference>
<feature type="domain" description="C2H2-type" evidence="9">
    <location>
        <begin position="72"/>
        <end position="99"/>
    </location>
</feature>
<feature type="domain" description="C2H2-type" evidence="9">
    <location>
        <begin position="129"/>
        <end position="156"/>
    </location>
</feature>
<feature type="domain" description="C2H2-type" evidence="9">
    <location>
        <begin position="100"/>
        <end position="127"/>
    </location>
</feature>
<evidence type="ECO:0000256" key="6">
    <source>
        <dbReference type="ARBA" id="ARBA00023163"/>
    </source>
</evidence>
<sequence length="283" mass="32665">MKHLSSFTGVKGFNCELCGKGFFTNQSFESHFQTVHKDECTFTCSVCKMGFPQQDLLEGHHKSTHTPDSMPFKCKVCNSGFNMHKKLKAHMIIHIDNPTHVCLQCDKVYETKVDLRRHIKIHEDGKRRHVCQHCSARFFRKHHLERHVKRHERQDKIEEPLKNDFYQITQPQQQCHILTVNPQEIEANVNAQEIDGEVLKIQDTLETTITPVEADSKDPANNFGELAYDVVWIDSESFSTINAMDWNSLGGQRKHPEAVETASVLPAVSSRKYDNHIRTSENR</sequence>
<keyword evidence="2" id="KW-0479">Metal-binding</keyword>
<keyword evidence="4" id="KW-0862">Zinc</keyword>
<dbReference type="EMBL" id="CAXLJM020000147">
    <property type="protein sequence ID" value="CAL8141525.1"/>
    <property type="molecule type" value="Genomic_DNA"/>
</dbReference>
<protein>
    <recommendedName>
        <fullName evidence="9">C2H2-type domain-containing protein</fullName>
    </recommendedName>
</protein>
<dbReference type="InterPro" id="IPR013087">
    <property type="entry name" value="Znf_C2H2_type"/>
</dbReference>
<comment type="subcellular location">
    <subcellularLocation>
        <location evidence="1">Nucleus</location>
    </subcellularLocation>
</comment>
<dbReference type="Pfam" id="PF13912">
    <property type="entry name" value="zf-C2H2_6"/>
    <property type="match status" value="2"/>
</dbReference>
<evidence type="ECO:0000256" key="7">
    <source>
        <dbReference type="ARBA" id="ARBA00023242"/>
    </source>
</evidence>
<evidence type="ECO:0000313" key="10">
    <source>
        <dbReference type="EMBL" id="CAL8141525.1"/>
    </source>
</evidence>
<comment type="caution">
    <text evidence="10">The sequence shown here is derived from an EMBL/GenBank/DDBJ whole genome shotgun (WGS) entry which is preliminary data.</text>
</comment>
<accession>A0ABP1S275</accession>
<evidence type="ECO:0000256" key="3">
    <source>
        <dbReference type="ARBA" id="ARBA00022737"/>
    </source>
</evidence>